<keyword evidence="3" id="KW-1185">Reference proteome</keyword>
<keyword evidence="1" id="KW-0812">Transmembrane</keyword>
<dbReference type="AlphaFoldDB" id="A0A8J6JE64"/>
<reference evidence="2" key="1">
    <citation type="submission" date="2020-08" db="EMBL/GenBank/DDBJ databases">
        <title>Genome public.</title>
        <authorList>
            <person name="Liu C."/>
            <person name="Sun Q."/>
        </authorList>
    </citation>
    <scope>NUCLEOTIDE SEQUENCE</scope>
    <source>
        <strain evidence="2">NSJ-52</strain>
    </source>
</reference>
<feature type="transmembrane region" description="Helical" evidence="1">
    <location>
        <begin position="46"/>
        <end position="66"/>
    </location>
</feature>
<accession>A0A8J6JE64</accession>
<name>A0A8J6JE64_9FIRM</name>
<evidence type="ECO:0000313" key="3">
    <source>
        <dbReference type="Proteomes" id="UP000607645"/>
    </source>
</evidence>
<evidence type="ECO:0000313" key="2">
    <source>
        <dbReference type="EMBL" id="MBC5737881.1"/>
    </source>
</evidence>
<evidence type="ECO:0000256" key="1">
    <source>
        <dbReference type="SAM" id="Phobius"/>
    </source>
</evidence>
<gene>
    <name evidence="2" type="ORF">H8S62_12790</name>
</gene>
<dbReference type="RefSeq" id="WP_186919688.1">
    <property type="nucleotide sequence ID" value="NZ_JACOPQ010000010.1"/>
</dbReference>
<feature type="transmembrane region" description="Helical" evidence="1">
    <location>
        <begin position="73"/>
        <end position="93"/>
    </location>
</feature>
<feature type="transmembrane region" description="Helical" evidence="1">
    <location>
        <begin position="113"/>
        <end position="134"/>
    </location>
</feature>
<keyword evidence="1" id="KW-1133">Transmembrane helix</keyword>
<dbReference type="EMBL" id="JACOPQ010000010">
    <property type="protein sequence ID" value="MBC5737881.1"/>
    <property type="molecule type" value="Genomic_DNA"/>
</dbReference>
<sequence length="139" mass="16126">MLNYFSCLCFIWAAVGLGSRLLIVRLGERWKDWEEHSAYTESRPKWLYAADLLAVAVVAFTWYMVWKTEITGAWIAALLLSLVLIKVCAQMYRYNSFRKFIQRVLGDRKLFRAVNWSVGGFSAVVLALGVYYMLQLIRV</sequence>
<organism evidence="2 3">
    <name type="scientific">Lawsonibacter faecis</name>
    <dbReference type="NCBI Taxonomy" id="2763052"/>
    <lineage>
        <taxon>Bacteria</taxon>
        <taxon>Bacillati</taxon>
        <taxon>Bacillota</taxon>
        <taxon>Clostridia</taxon>
        <taxon>Eubacteriales</taxon>
        <taxon>Oscillospiraceae</taxon>
        <taxon>Lawsonibacter</taxon>
    </lineage>
</organism>
<dbReference type="Proteomes" id="UP000607645">
    <property type="component" value="Unassembled WGS sequence"/>
</dbReference>
<keyword evidence="1" id="KW-0472">Membrane</keyword>
<protein>
    <submittedName>
        <fullName evidence="2">Uncharacterized protein</fullName>
    </submittedName>
</protein>
<proteinExistence type="predicted"/>
<comment type="caution">
    <text evidence="2">The sequence shown here is derived from an EMBL/GenBank/DDBJ whole genome shotgun (WGS) entry which is preliminary data.</text>
</comment>